<evidence type="ECO:0000313" key="4">
    <source>
        <dbReference type="Proteomes" id="UP000466848"/>
    </source>
</evidence>
<dbReference type="KEGG" id="abut:Ami103574_03300"/>
<feature type="domain" description="SLH" evidence="2">
    <location>
        <begin position="139"/>
        <end position="202"/>
    </location>
</feature>
<evidence type="ECO:0000259" key="2">
    <source>
        <dbReference type="PROSITE" id="PS51272"/>
    </source>
</evidence>
<keyword evidence="1" id="KW-0677">Repeat</keyword>
<dbReference type="PANTHER" id="PTHR43308">
    <property type="entry name" value="OUTER MEMBRANE PROTEIN ALPHA-RELATED"/>
    <property type="match status" value="1"/>
</dbReference>
<organism evidence="3 4">
    <name type="scientific">Aminipila butyrica</name>
    <dbReference type="NCBI Taxonomy" id="433296"/>
    <lineage>
        <taxon>Bacteria</taxon>
        <taxon>Bacillati</taxon>
        <taxon>Bacillota</taxon>
        <taxon>Clostridia</taxon>
        <taxon>Peptostreptococcales</taxon>
        <taxon>Anaerovoracaceae</taxon>
        <taxon>Aminipila</taxon>
    </lineage>
</organism>
<dbReference type="InterPro" id="IPR051465">
    <property type="entry name" value="Cell_Envelope_Struct_Comp"/>
</dbReference>
<protein>
    <submittedName>
        <fullName evidence="3">S-layer homology domain-containing protein</fullName>
    </submittedName>
</protein>
<feature type="domain" description="SLH" evidence="2">
    <location>
        <begin position="18"/>
        <end position="81"/>
    </location>
</feature>
<dbReference type="PROSITE" id="PS51272">
    <property type="entry name" value="SLH"/>
    <property type="match status" value="3"/>
</dbReference>
<dbReference type="Proteomes" id="UP000466848">
    <property type="component" value="Chromosome"/>
</dbReference>
<feature type="domain" description="SLH" evidence="2">
    <location>
        <begin position="82"/>
        <end position="138"/>
    </location>
</feature>
<reference evidence="3 4" key="1">
    <citation type="submission" date="2020-02" db="EMBL/GenBank/DDBJ databases">
        <authorList>
            <person name="Kim Y.B."/>
            <person name="Roh S.W."/>
        </authorList>
    </citation>
    <scope>NUCLEOTIDE SEQUENCE [LARGE SCALE GENOMIC DNA]</scope>
    <source>
        <strain evidence="3 4">DSM 103574</strain>
    </source>
</reference>
<proteinExistence type="predicted"/>
<dbReference type="InterPro" id="IPR001119">
    <property type="entry name" value="SLH_dom"/>
</dbReference>
<accession>A0A858BR72</accession>
<dbReference type="Pfam" id="PF00395">
    <property type="entry name" value="SLH"/>
    <property type="match status" value="2"/>
</dbReference>
<dbReference type="RefSeq" id="WP_163065268.1">
    <property type="nucleotide sequence ID" value="NZ_CP048649.1"/>
</dbReference>
<gene>
    <name evidence="3" type="ORF">Ami103574_03300</name>
</gene>
<evidence type="ECO:0000313" key="3">
    <source>
        <dbReference type="EMBL" id="QIB68401.1"/>
    </source>
</evidence>
<dbReference type="EMBL" id="CP048649">
    <property type="protein sequence ID" value="QIB68401.1"/>
    <property type="molecule type" value="Genomic_DNA"/>
</dbReference>
<keyword evidence="4" id="KW-1185">Reference proteome</keyword>
<name>A0A858BR72_9FIRM</name>
<dbReference type="PANTHER" id="PTHR43308:SF5">
    <property type="entry name" value="S-LAYER PROTEIN _ PEPTIDOGLYCAN ENDO-BETA-N-ACETYLGLUCOSAMINIDASE"/>
    <property type="match status" value="1"/>
</dbReference>
<evidence type="ECO:0000256" key="1">
    <source>
        <dbReference type="ARBA" id="ARBA00022737"/>
    </source>
</evidence>
<sequence length="1516" mass="164641">MKRILTIWLCGVLVCIGAYFTTGESYAAHWADQYLNNLVSQQVMRGDENGNLYPNDSITRAEFVAMVNRAFGYSQRGSMPFNDVAQEAWYYDDISVAKKQGYFTGIYPDTAGPDTPLKREEAVTLLCRALKIEGVPFDSLQFADSRNFSSWSKDYINAAVGKRFLTGYPDNTFKPADYMTRGEMAKVLSEVAGEIVKEKGANYIGYANGNVSVVETGANLRNTIVPGDLYITAGMGTGFTELENLTVGGDLIISGTGNAQSGQVSVVLVDCDINHLVIDSSDSKVPMSVRAEGGSVIHTTTVKSSAYLEEDGSSTAFEDVVLNGPSGTTLNLSGDFENVMVKAPDNKISVDKGSVDSLTVDEDAVKGSVFIQKNAIVNSLFCDTATTVTGTGEIDEVSISANGTNISMLPEHIYIRPGVTAVINGQTMTSVDAEASNASPEFMDDYPKYEELKATSVKLLAKTNKPGKVYWAVKNTDLIQSGMSEEDVMTPDSRYVVKSGNVSVVGEKEVTINVTGLISGVHYEYYMVFEDFKEDTTNVEDEPFTTVDVVAPTFLNGTPKVQTASKDKFAMVVMPSKNVKLHWAVLPSKSVPPTAESLAEMKVSGALGLGTEYGLGMNDQKEVIVQGTGEKVLDESVTYDIYMVLEDESENLSRLAKVTAATSDETPPAFMSGYPWNAPSSATALNIRHMSTEAGTLYWAAYTFDSPFPPVDDYESITDGAIQKELKIRAITTGQKAEKSGKVTVAEKTDANLSISGLGKETPYDVYFVLMDKAGNYSEPAALLGLKTLDKTAPVGTMEFDKVLEGNPMVSSNISVAFNEIVYYDGTEKDIRLTQVPAEQKATILASMFSVHDLLSVSKPDYITGIDYTKVQVGEKNGKTVVTFPPEAFGGGAGLNSGGHYQFELNNVVDSDGNAMSQATLLSAFKVVAPQVYMTRYNGTEILKDNEIGFSLKKADGINSDKRFDVIIQADQTITFDLYIDNGGTPSAVPYASGLRLEAGQARSIAAMQPTWGYEQFMNVSNKNYRLNITSFKGMEAGRLTSWNGTLNISAMAVIGEPHNLTNLGTDILNKSNPLDIVKKNADTLIVSNPEVFTVKRVYADTAQPKLIGDIQYDVYDTAVNIVTMTDKAAKMYYVIVPTATVNGKVPPTVDQVLNGLPSYINSKSGTINMADGQIQYEKLVDGLIPNTGYKFFYVLKGIFSDNLEVVNAQFTSPGYIYADDFKTSPEITPELTEGPYPTGISTEKTAEMGGVANTAVKVYWVMYTGGTYTDKDGKTALTPEQVIRLSNSDGTVVDSGNFSAMKATPFTFIAKNMEATKTYDVFVALQSEYSGMISDKVYVYKNVRSKDTVPPYIFENPKTTIIKVKSETDPSSGVKVNTFAGTITVRFSEPLYFKNALAGDVMEPLTAERLVNGRQPLPTADGGLFMYDRTNMAVLADIYSTEDGDVSGKKPITAISFEFSGVQDGSTIAINAEIYDRGGWRAGQFVMEFVENTTVEKGETVPDLKKSYFVPRFVQ</sequence>